<dbReference type="Pfam" id="PF00294">
    <property type="entry name" value="PfkB"/>
    <property type="match status" value="1"/>
</dbReference>
<dbReference type="PANTHER" id="PTHR42909">
    <property type="entry name" value="ZGC:136858"/>
    <property type="match status" value="1"/>
</dbReference>
<proteinExistence type="predicted"/>
<dbReference type="AlphaFoldDB" id="A0A494Z9V3"/>
<dbReference type="GO" id="GO:0016301">
    <property type="term" value="F:kinase activity"/>
    <property type="evidence" value="ECO:0007669"/>
    <property type="project" value="UniProtKB-KW"/>
</dbReference>
<name>A0A494Z9V3_9BACL</name>
<evidence type="ECO:0000259" key="3">
    <source>
        <dbReference type="Pfam" id="PF00294"/>
    </source>
</evidence>
<dbReference type="InterPro" id="IPR036388">
    <property type="entry name" value="WH-like_DNA-bd_sf"/>
</dbReference>
<dbReference type="OrthoDB" id="9806249at2"/>
<dbReference type="Pfam" id="PF13412">
    <property type="entry name" value="HTH_24"/>
    <property type="match status" value="1"/>
</dbReference>
<dbReference type="CDD" id="cd01941">
    <property type="entry name" value="YeiC_kinase_like"/>
    <property type="match status" value="1"/>
</dbReference>
<comment type="caution">
    <text evidence="4">The sequence shown here is derived from an EMBL/GenBank/DDBJ whole genome shotgun (WGS) entry which is preliminary data.</text>
</comment>
<dbReference type="InterPro" id="IPR011611">
    <property type="entry name" value="PfkB_dom"/>
</dbReference>
<dbReference type="PROSITE" id="PS00583">
    <property type="entry name" value="PFKB_KINASES_1"/>
    <property type="match status" value="1"/>
</dbReference>
<evidence type="ECO:0000313" key="4">
    <source>
        <dbReference type="EMBL" id="RKQ19390.1"/>
    </source>
</evidence>
<dbReference type="RefSeq" id="WP_121213239.1">
    <property type="nucleotide sequence ID" value="NZ_JAMYWW010000001.1"/>
</dbReference>
<feature type="domain" description="Carbohydrate kinase PfkB" evidence="3">
    <location>
        <begin position="59"/>
        <end position="339"/>
    </location>
</feature>
<dbReference type="PROSITE" id="PS00584">
    <property type="entry name" value="PFKB_KINASES_2"/>
    <property type="match status" value="1"/>
</dbReference>
<dbReference type="Gene3D" id="3.40.1190.20">
    <property type="match status" value="1"/>
</dbReference>
<dbReference type="GO" id="GO:0005737">
    <property type="term" value="C:cytoplasm"/>
    <property type="evidence" value="ECO:0007669"/>
    <property type="project" value="TreeGrafter"/>
</dbReference>
<evidence type="ECO:0000256" key="1">
    <source>
        <dbReference type="ARBA" id="ARBA00022679"/>
    </source>
</evidence>
<keyword evidence="1" id="KW-0808">Transferase</keyword>
<evidence type="ECO:0000313" key="5">
    <source>
        <dbReference type="Proteomes" id="UP000272238"/>
    </source>
</evidence>
<dbReference type="GO" id="GO:0004730">
    <property type="term" value="F:pseudouridylate synthase activity"/>
    <property type="evidence" value="ECO:0007669"/>
    <property type="project" value="TreeGrafter"/>
</dbReference>
<dbReference type="InterPro" id="IPR002173">
    <property type="entry name" value="Carboh/pur_kinase_PfkB_CS"/>
</dbReference>
<gene>
    <name evidence="4" type="ORF">D8M03_03260</name>
</gene>
<keyword evidence="2" id="KW-0418">Kinase</keyword>
<accession>A0A494Z9V3</accession>
<organism evidence="4 5">
    <name type="scientific">Ureibacillus endophyticus</name>
    <dbReference type="NCBI Taxonomy" id="1978490"/>
    <lineage>
        <taxon>Bacteria</taxon>
        <taxon>Bacillati</taxon>
        <taxon>Bacillota</taxon>
        <taxon>Bacilli</taxon>
        <taxon>Bacillales</taxon>
        <taxon>Caryophanaceae</taxon>
        <taxon>Ureibacillus</taxon>
    </lineage>
</organism>
<dbReference type="EMBL" id="RBZN01000004">
    <property type="protein sequence ID" value="RKQ19390.1"/>
    <property type="molecule type" value="Genomic_DNA"/>
</dbReference>
<dbReference type="PANTHER" id="PTHR42909:SF4">
    <property type="entry name" value="CARBOHYDRATE KINASE, PFKB FAMILY"/>
    <property type="match status" value="1"/>
</dbReference>
<dbReference type="InterPro" id="IPR029056">
    <property type="entry name" value="Ribokinase-like"/>
</dbReference>
<sequence>MNEKEQLVLQTIKKNPYLSQNEMALQLNMSRPTLANIISGLIKKGEIIGRAYVLPEEKDIIAIGGANVDRKFHIDGTVQYGTSNPAYLTESVGGVARNIAENLGRLGNTVKLITTFGQDQDANMIQQVSNGFINFDLSETLPDRKTGSYSAVLDSNGELVLAMADMGIYDYLLPNLLMKNEAAIINAKCIIVDLNCPKETLIYLQDVVSKRNTPFIIVPVSSPKMKNMPNDLKGVSYFICNRDEAEMYLNTEIINELDYEKAIKGLLEQGAENVVITLGSQGVIAGNKKEIKRFPAYEVTHIEDVTGAGDAFVSAVVHGVLHGEDFFDAVQFGLYNSAKTLEIDKTVRENLSINELEKWRNL</sequence>
<protein>
    <submittedName>
        <fullName evidence="4">Winged helix-turn-helix transcriptional regulator</fullName>
    </submittedName>
</protein>
<dbReference type="Proteomes" id="UP000272238">
    <property type="component" value="Unassembled WGS sequence"/>
</dbReference>
<dbReference type="Gene3D" id="1.10.10.10">
    <property type="entry name" value="Winged helix-like DNA-binding domain superfamily/Winged helix DNA-binding domain"/>
    <property type="match status" value="1"/>
</dbReference>
<dbReference type="GO" id="GO:0016798">
    <property type="term" value="F:hydrolase activity, acting on glycosyl bonds"/>
    <property type="evidence" value="ECO:0007669"/>
    <property type="project" value="TreeGrafter"/>
</dbReference>
<keyword evidence="5" id="KW-1185">Reference proteome</keyword>
<dbReference type="SUPFAM" id="SSF53613">
    <property type="entry name" value="Ribokinase-like"/>
    <property type="match status" value="1"/>
</dbReference>
<evidence type="ECO:0000256" key="2">
    <source>
        <dbReference type="ARBA" id="ARBA00022777"/>
    </source>
</evidence>
<reference evidence="4 5" key="1">
    <citation type="journal article" date="2016" name="Antonie Van Leeuwenhoek">
        <title>Lysinibacillus endophyticus sp. nov., an indole-3-acetic acid producing endophytic bacterium isolated from corn root (Zea mays cv. Xinken-5).</title>
        <authorList>
            <person name="Yu J."/>
            <person name="Guan X."/>
            <person name="Liu C."/>
            <person name="Xiang W."/>
            <person name="Yu Z."/>
            <person name="Liu X."/>
            <person name="Wang G."/>
        </authorList>
    </citation>
    <scope>NUCLEOTIDE SEQUENCE [LARGE SCALE GENOMIC DNA]</scope>
    <source>
        <strain evidence="4 5">DSM 100506</strain>
    </source>
</reference>
<dbReference type="SUPFAM" id="SSF46785">
    <property type="entry name" value="Winged helix' DNA-binding domain"/>
    <property type="match status" value="1"/>
</dbReference>
<dbReference type="InterPro" id="IPR036390">
    <property type="entry name" value="WH_DNA-bd_sf"/>
</dbReference>